<proteinExistence type="inferred from homology"/>
<keyword evidence="4" id="KW-1185">Reference proteome</keyword>
<dbReference type="GO" id="GO:0005524">
    <property type="term" value="F:ATP binding"/>
    <property type="evidence" value="ECO:0007669"/>
    <property type="project" value="UniProtKB-KW"/>
</dbReference>
<dbReference type="Pfam" id="PF05970">
    <property type="entry name" value="PIF1"/>
    <property type="match status" value="1"/>
</dbReference>
<name>A0AAV3PRK4_LITER</name>
<dbReference type="GO" id="GO:0006310">
    <property type="term" value="P:DNA recombination"/>
    <property type="evidence" value="ECO:0007669"/>
    <property type="project" value="UniProtKB-KW"/>
</dbReference>
<sequence length="176" mass="20670">MADRKAFDKTFRFLLDNQLPFDGKIMILGGEFRQVLPVVLRGTREQTVMASIVQSSLWKNVKIFHLRENMRAHHDYEFSNFLLWVGDGEELVTSNDMIRIPHSMTIHWQGEESITRLIDFTFPDLSRHAYDLEYMMDRALITPLDEDVNKVNEKIIQSFPGEEVTYYSFDSVLDDM</sequence>
<dbReference type="PANTHER" id="PTHR10492">
    <property type="match status" value="1"/>
</dbReference>
<dbReference type="EC" id="5.6.2.3" evidence="1"/>
<evidence type="ECO:0000259" key="2">
    <source>
        <dbReference type="Pfam" id="PF05970"/>
    </source>
</evidence>
<comment type="similarity">
    <text evidence="1">Belongs to the helicase family.</text>
</comment>
<feature type="domain" description="DNA helicase Pif1-like DEAD-box helicase" evidence="2">
    <location>
        <begin position="6"/>
        <end position="90"/>
    </location>
</feature>
<comment type="catalytic activity">
    <reaction evidence="1">
        <text>ATP + H2O = ADP + phosphate + H(+)</text>
        <dbReference type="Rhea" id="RHEA:13065"/>
        <dbReference type="ChEBI" id="CHEBI:15377"/>
        <dbReference type="ChEBI" id="CHEBI:15378"/>
        <dbReference type="ChEBI" id="CHEBI:30616"/>
        <dbReference type="ChEBI" id="CHEBI:43474"/>
        <dbReference type="ChEBI" id="CHEBI:456216"/>
        <dbReference type="EC" id="5.6.2.3"/>
    </reaction>
</comment>
<dbReference type="InterPro" id="IPR010285">
    <property type="entry name" value="DNA_helicase_pif1-like_DEAD"/>
</dbReference>
<dbReference type="GO" id="GO:0006281">
    <property type="term" value="P:DNA repair"/>
    <property type="evidence" value="ECO:0007669"/>
    <property type="project" value="UniProtKB-KW"/>
</dbReference>
<gene>
    <name evidence="3" type="ORF">LIER_43274</name>
</gene>
<comment type="cofactor">
    <cofactor evidence="1">
        <name>Mg(2+)</name>
        <dbReference type="ChEBI" id="CHEBI:18420"/>
    </cofactor>
</comment>
<protein>
    <recommendedName>
        <fullName evidence="1">ATP-dependent DNA helicase</fullName>
        <ecNumber evidence="1">5.6.2.3</ecNumber>
    </recommendedName>
</protein>
<comment type="caution">
    <text evidence="3">The sequence shown here is derived from an EMBL/GenBank/DDBJ whole genome shotgun (WGS) entry which is preliminary data.</text>
</comment>
<keyword evidence="1" id="KW-0378">Hydrolase</keyword>
<keyword evidence="1" id="KW-0547">Nucleotide-binding</keyword>
<organism evidence="3 4">
    <name type="scientific">Lithospermum erythrorhizon</name>
    <name type="common">Purple gromwell</name>
    <name type="synonym">Lithospermum officinale var. erythrorhizon</name>
    <dbReference type="NCBI Taxonomy" id="34254"/>
    <lineage>
        <taxon>Eukaryota</taxon>
        <taxon>Viridiplantae</taxon>
        <taxon>Streptophyta</taxon>
        <taxon>Embryophyta</taxon>
        <taxon>Tracheophyta</taxon>
        <taxon>Spermatophyta</taxon>
        <taxon>Magnoliopsida</taxon>
        <taxon>eudicotyledons</taxon>
        <taxon>Gunneridae</taxon>
        <taxon>Pentapetalae</taxon>
        <taxon>asterids</taxon>
        <taxon>lamiids</taxon>
        <taxon>Boraginales</taxon>
        <taxon>Boraginaceae</taxon>
        <taxon>Boraginoideae</taxon>
        <taxon>Lithospermeae</taxon>
        <taxon>Lithospermum</taxon>
    </lineage>
</organism>
<dbReference type="GO" id="GO:0016787">
    <property type="term" value="F:hydrolase activity"/>
    <property type="evidence" value="ECO:0007669"/>
    <property type="project" value="UniProtKB-KW"/>
</dbReference>
<keyword evidence="1" id="KW-0233">DNA recombination</keyword>
<dbReference type="EMBL" id="BAABME010033893">
    <property type="protein sequence ID" value="GAA0154345.1"/>
    <property type="molecule type" value="Genomic_DNA"/>
</dbReference>
<dbReference type="SUPFAM" id="SSF52540">
    <property type="entry name" value="P-loop containing nucleoside triphosphate hydrolases"/>
    <property type="match status" value="1"/>
</dbReference>
<dbReference type="GO" id="GO:0000723">
    <property type="term" value="P:telomere maintenance"/>
    <property type="evidence" value="ECO:0007669"/>
    <property type="project" value="InterPro"/>
</dbReference>
<keyword evidence="1" id="KW-0234">DNA repair</keyword>
<dbReference type="PANTHER" id="PTHR10492:SF94">
    <property type="entry name" value="ATP-DEPENDENT DNA HELICASE"/>
    <property type="match status" value="1"/>
</dbReference>
<dbReference type="AlphaFoldDB" id="A0AAV3PRK4"/>
<reference evidence="3 4" key="1">
    <citation type="submission" date="2024-01" db="EMBL/GenBank/DDBJ databases">
        <title>The complete chloroplast genome sequence of Lithospermum erythrorhizon: insights into the phylogenetic relationship among Boraginaceae species and the maternal lineages of purple gromwells.</title>
        <authorList>
            <person name="Okada T."/>
            <person name="Watanabe K."/>
        </authorList>
    </citation>
    <scope>NUCLEOTIDE SEQUENCE [LARGE SCALE GENOMIC DNA]</scope>
</reference>
<dbReference type="GO" id="GO:0043139">
    <property type="term" value="F:5'-3' DNA helicase activity"/>
    <property type="evidence" value="ECO:0007669"/>
    <property type="project" value="UniProtKB-EC"/>
</dbReference>
<accession>A0AAV3PRK4</accession>
<evidence type="ECO:0000313" key="4">
    <source>
        <dbReference type="Proteomes" id="UP001454036"/>
    </source>
</evidence>
<dbReference type="InterPro" id="IPR027417">
    <property type="entry name" value="P-loop_NTPase"/>
</dbReference>
<keyword evidence="1" id="KW-0067">ATP-binding</keyword>
<keyword evidence="1" id="KW-0347">Helicase</keyword>
<keyword evidence="1" id="KW-0227">DNA damage</keyword>
<dbReference type="Proteomes" id="UP001454036">
    <property type="component" value="Unassembled WGS sequence"/>
</dbReference>
<evidence type="ECO:0000313" key="3">
    <source>
        <dbReference type="EMBL" id="GAA0154345.1"/>
    </source>
</evidence>
<evidence type="ECO:0000256" key="1">
    <source>
        <dbReference type="RuleBase" id="RU363044"/>
    </source>
</evidence>